<organism evidence="8">
    <name type="scientific">Candidatus Heimdallarchaeum endolithica</name>
    <dbReference type="NCBI Taxonomy" id="2876572"/>
    <lineage>
        <taxon>Archaea</taxon>
        <taxon>Promethearchaeati</taxon>
        <taxon>Candidatus Heimdallarchaeota</taxon>
        <taxon>Candidatus Heimdallarchaeia (ex Rinke et al. 2021) (nom. nud.)</taxon>
        <taxon>Candidatus Heimdallarchaeales</taxon>
        <taxon>Candidatus Heimdallarchaeaceae</taxon>
        <taxon>Candidatus Heimdallarchaeum</taxon>
    </lineage>
</organism>
<dbReference type="PANTHER" id="PTHR42989">
    <property type="entry name" value="HYDROGENASE-4 COMPONENT I"/>
    <property type="match status" value="1"/>
</dbReference>
<keyword evidence="3" id="KW-0004">4Fe-4S</keyword>
<protein>
    <submittedName>
        <fullName evidence="8">NADH-quinone oxidoreductase subunit B family protein</fullName>
    </submittedName>
</protein>
<keyword evidence="5" id="KW-0408">Iron</keyword>
<proteinExistence type="inferred from homology"/>
<comment type="cofactor">
    <cofactor evidence="1">
        <name>[4Fe-4S] cluster</name>
        <dbReference type="ChEBI" id="CHEBI:49883"/>
    </cofactor>
</comment>
<dbReference type="Pfam" id="PF01058">
    <property type="entry name" value="Oxidored_q6"/>
    <property type="match status" value="1"/>
</dbReference>
<evidence type="ECO:0000256" key="2">
    <source>
        <dbReference type="ARBA" id="ARBA00009173"/>
    </source>
</evidence>
<dbReference type="GO" id="GO:0046872">
    <property type="term" value="F:metal ion binding"/>
    <property type="evidence" value="ECO:0007669"/>
    <property type="project" value="UniProtKB-KW"/>
</dbReference>
<evidence type="ECO:0000256" key="1">
    <source>
        <dbReference type="ARBA" id="ARBA00001966"/>
    </source>
</evidence>
<dbReference type="EMBL" id="CP084167">
    <property type="protein sequence ID" value="UJG42876.1"/>
    <property type="molecule type" value="Genomic_DNA"/>
</dbReference>
<dbReference type="PANTHER" id="PTHR42989:SF1">
    <property type="entry name" value="FORMATE HYDROGENLYASE SUBUNIT 7-RELATED"/>
    <property type="match status" value="1"/>
</dbReference>
<evidence type="ECO:0000256" key="4">
    <source>
        <dbReference type="ARBA" id="ARBA00022723"/>
    </source>
</evidence>
<evidence type="ECO:0000256" key="5">
    <source>
        <dbReference type="ARBA" id="ARBA00023004"/>
    </source>
</evidence>
<comment type="similarity">
    <text evidence="2">Belongs to the complex I 20 kDa subunit family.</text>
</comment>
<evidence type="ECO:0000256" key="3">
    <source>
        <dbReference type="ARBA" id="ARBA00022485"/>
    </source>
</evidence>
<evidence type="ECO:0000256" key="6">
    <source>
        <dbReference type="ARBA" id="ARBA00023014"/>
    </source>
</evidence>
<sequence>MAEAKTKEGFLTRFLKKVGVNCAVRSPWIIHMNAGGCNGCDIEIVDALTPRHDLEQYGILLRGTPRQAEVLVITGPITLQVAERVKRIYEQMPAPKFVVAVGNCATTGGVFQEAPFVLGGIDKLLPVDAWVYGCPPRPETIVAAIANLLGKIKEDILSVEKKEVKE</sequence>
<dbReference type="GO" id="GO:0051539">
    <property type="term" value="F:4 iron, 4 sulfur cluster binding"/>
    <property type="evidence" value="ECO:0007669"/>
    <property type="project" value="UniProtKB-KW"/>
</dbReference>
<name>A0A9Y1BQ29_9ARCH</name>
<dbReference type="InterPro" id="IPR006137">
    <property type="entry name" value="NADH_UbQ_OxRdtase-like_20kDa"/>
</dbReference>
<dbReference type="InterPro" id="IPR052375">
    <property type="entry name" value="Complex_I_20kDa-like"/>
</dbReference>
<dbReference type="Gene3D" id="3.40.50.12280">
    <property type="match status" value="1"/>
</dbReference>
<keyword evidence="6" id="KW-0411">Iron-sulfur</keyword>
<dbReference type="NCBIfam" id="NF005012">
    <property type="entry name" value="PRK06411.1"/>
    <property type="match status" value="1"/>
</dbReference>
<gene>
    <name evidence="8" type="ORF">K9W46_10905</name>
</gene>
<dbReference type="AlphaFoldDB" id="A0A9Y1BQ29"/>
<keyword evidence="4" id="KW-0479">Metal-binding</keyword>
<evidence type="ECO:0000259" key="7">
    <source>
        <dbReference type="Pfam" id="PF01058"/>
    </source>
</evidence>
<accession>A0A9Y1BQ29</accession>
<reference evidence="8" key="1">
    <citation type="journal article" date="2022" name="Nat. Microbiol.">
        <title>Unique mobile elements and scalable gene flow at the prokaryote-eukaryote boundary revealed by circularized Asgard archaea genomes.</title>
        <authorList>
            <person name="Wu F."/>
            <person name="Speth D.R."/>
            <person name="Philosof A."/>
            <person name="Cremiere A."/>
            <person name="Narayanan A."/>
            <person name="Barco R.A."/>
            <person name="Connon S.A."/>
            <person name="Amend J.P."/>
            <person name="Antoshechkin I.A."/>
            <person name="Orphan V.J."/>
        </authorList>
    </citation>
    <scope>NUCLEOTIDE SEQUENCE</scope>
    <source>
        <strain evidence="8">PR6</strain>
    </source>
</reference>
<dbReference type="SUPFAM" id="SSF56770">
    <property type="entry name" value="HydA/Nqo6-like"/>
    <property type="match status" value="1"/>
</dbReference>
<evidence type="ECO:0000313" key="8">
    <source>
        <dbReference type="EMBL" id="UJG42876.1"/>
    </source>
</evidence>
<dbReference type="Proteomes" id="UP001200513">
    <property type="component" value="Chromosome"/>
</dbReference>
<feature type="domain" description="NADH:ubiquinone oxidoreductase-like 20kDa subunit" evidence="7">
    <location>
        <begin position="37"/>
        <end position="147"/>
    </location>
</feature>